<dbReference type="EC" id="2.2.1.9" evidence="7"/>
<dbReference type="InterPro" id="IPR029061">
    <property type="entry name" value="THDP-binding"/>
</dbReference>
<evidence type="ECO:0000313" key="11">
    <source>
        <dbReference type="EMBL" id="VFK72185.1"/>
    </source>
</evidence>
<evidence type="ECO:0000256" key="6">
    <source>
        <dbReference type="ARBA" id="ARBA00023211"/>
    </source>
</evidence>
<evidence type="ECO:0000313" key="10">
    <source>
        <dbReference type="EMBL" id="VFK66717.1"/>
    </source>
</evidence>
<keyword evidence="1 7" id="KW-0474">Menaquinone biosynthesis</keyword>
<dbReference type="InterPro" id="IPR029035">
    <property type="entry name" value="DHS-like_NAD/FAD-binding_dom"/>
</dbReference>
<evidence type="ECO:0000256" key="7">
    <source>
        <dbReference type="HAMAP-Rule" id="MF_01659"/>
    </source>
</evidence>
<dbReference type="Gene3D" id="3.40.50.1220">
    <property type="entry name" value="TPP-binding domain"/>
    <property type="match status" value="1"/>
</dbReference>
<dbReference type="GO" id="GO:0000287">
    <property type="term" value="F:magnesium ion binding"/>
    <property type="evidence" value="ECO:0007669"/>
    <property type="project" value="UniProtKB-UniRule"/>
</dbReference>
<dbReference type="Pfam" id="PF16582">
    <property type="entry name" value="TPP_enzyme_M_2"/>
    <property type="match status" value="1"/>
</dbReference>
<keyword evidence="3 7" id="KW-0479">Metal-binding</keyword>
<dbReference type="EMBL" id="CAADGD010000100">
    <property type="protein sequence ID" value="VFK72185.1"/>
    <property type="molecule type" value="Genomic_DNA"/>
</dbReference>
<dbReference type="UniPathway" id="UPA00079"/>
<comment type="function">
    <text evidence="7">Catalyzes the thiamine diphosphate-dependent decarboxylation of 2-oxoglutarate and the subsequent addition of the resulting succinic semialdehyde-thiamine pyrophosphate anion to isochorismate to yield 2-succinyl-5-enolpyruvyl-6-hydroxy-3-cyclohexene-1-carboxylate (SEPHCHC).</text>
</comment>
<evidence type="ECO:0000256" key="5">
    <source>
        <dbReference type="ARBA" id="ARBA00023052"/>
    </source>
</evidence>
<dbReference type="GO" id="GO:0009234">
    <property type="term" value="P:menaquinone biosynthetic process"/>
    <property type="evidence" value="ECO:0007669"/>
    <property type="project" value="UniProtKB-UniRule"/>
</dbReference>
<dbReference type="GO" id="GO:0070204">
    <property type="term" value="F:2-succinyl-5-enolpyruvyl-6-hydroxy-3-cyclohexene-1-carboxylic-acid synthase activity"/>
    <property type="evidence" value="ECO:0007669"/>
    <property type="project" value="UniProtKB-UniRule"/>
</dbReference>
<gene>
    <name evidence="7" type="primary">menD</name>
    <name evidence="10" type="ORF">BECKUNK1418G_GA0071005_110510</name>
    <name evidence="11" type="ORF">BECKUNK1418H_GA0071006_110010</name>
</gene>
<feature type="domain" description="Thiamine pyrophosphate enzyme N-terminal TPP-binding" evidence="8">
    <location>
        <begin position="11"/>
        <end position="123"/>
    </location>
</feature>
<evidence type="ECO:0000256" key="4">
    <source>
        <dbReference type="ARBA" id="ARBA00022842"/>
    </source>
</evidence>
<dbReference type="UniPathway" id="UPA01057">
    <property type="reaction ID" value="UER00164"/>
</dbReference>
<dbReference type="Gene3D" id="3.40.50.970">
    <property type="match status" value="2"/>
</dbReference>
<organism evidence="10">
    <name type="scientific">Candidatus Kentrum sp. UNK</name>
    <dbReference type="NCBI Taxonomy" id="2126344"/>
    <lineage>
        <taxon>Bacteria</taxon>
        <taxon>Pseudomonadati</taxon>
        <taxon>Pseudomonadota</taxon>
        <taxon>Gammaproteobacteria</taxon>
        <taxon>Candidatus Kentrum</taxon>
    </lineage>
</organism>
<name>A0A451AL13_9GAMM</name>
<evidence type="ECO:0000256" key="3">
    <source>
        <dbReference type="ARBA" id="ARBA00022723"/>
    </source>
</evidence>
<comment type="similarity">
    <text evidence="7">Belongs to the TPP enzyme family. MenD subfamily.</text>
</comment>
<dbReference type="InterPro" id="IPR004433">
    <property type="entry name" value="MenaQ_synth_MenD"/>
</dbReference>
<dbReference type="HAMAP" id="MF_01659">
    <property type="entry name" value="MenD"/>
    <property type="match status" value="1"/>
</dbReference>
<evidence type="ECO:0000259" key="9">
    <source>
        <dbReference type="Pfam" id="PF16582"/>
    </source>
</evidence>
<dbReference type="PIRSF" id="PIRSF004983">
    <property type="entry name" value="MenD"/>
    <property type="match status" value="1"/>
</dbReference>
<dbReference type="NCBIfam" id="TIGR00173">
    <property type="entry name" value="menD"/>
    <property type="match status" value="1"/>
</dbReference>
<sequence length="576" mass="61691">MTTEIDNQRWGRLIIEEFARCGIEQIVLSPGSRSTPLVLGMSEVGLAPVVHFDERAAGFFALGYAKATGKAALLICTSGSAVANYWPAVVEASQSHVPLLIVSADRPPELLDCQANQAIDQHALFGKYVRHEAQLPCPTADIPDAFVRASVDQCVAKAHGVGGNPGPVHLNCAFREPFTHGALDGMISSPPDKASDIAKPSMTPLTTYSAASLESGTDIVTDATIEAILQAVRGKNGVIAVGAMDARQDMTPLLDLAESVGWPVLPDVASGLRFMRHDHIINHLDQVLLGSAPDADCILWFGGPVVSKRLGQWIATARTLARVSPTFGRQNPHHVGGLQIQAEPIGVAKALQGRLFPSHAQHPRHWQAMERTVVDCLDHVDVSDTLDEVTIPLGLARWHDRQATLYLGNSMPIRDMDMFAPACDATCRVVVNRGASGIDGLLASAAGYAHGSGLPLTIMLGDLSTLHDLNSLALVAKSPVAIRVVVINNDGGGIFHFLPIAEQTPAFESLFATPHGLSFEHAAHLFGLRYHQPQTLDRFVDALGAGGSSLIEVRSNRAMNVERHQRLKKMVTESLG</sequence>
<feature type="domain" description="Menaquinone biosynthesis protein MenD middle" evidence="9">
    <location>
        <begin position="227"/>
        <end position="407"/>
    </location>
</feature>
<dbReference type="AlphaFoldDB" id="A0A451AL13"/>
<dbReference type="PANTHER" id="PTHR42916">
    <property type="entry name" value="2-SUCCINYL-5-ENOLPYRUVYL-6-HYDROXY-3-CYCLOHEXENE-1-CARBOXYLATE SYNTHASE"/>
    <property type="match status" value="1"/>
</dbReference>
<keyword evidence="2 7" id="KW-0808">Transferase</keyword>
<dbReference type="InterPro" id="IPR012001">
    <property type="entry name" value="Thiamin_PyroP_enz_TPP-bd_dom"/>
</dbReference>
<dbReference type="CDD" id="cd02009">
    <property type="entry name" value="TPP_SHCHC_synthase"/>
    <property type="match status" value="1"/>
</dbReference>
<protein>
    <recommendedName>
        <fullName evidence="7">2-succinyl-5-enolpyruvyl-6-hydroxy-3-cyclohexene-1-carboxylate synthase</fullName>
        <shortName evidence="7">SEPHCHC synthase</shortName>
        <ecNumber evidence="7">2.2.1.9</ecNumber>
    </recommendedName>
    <alternativeName>
        <fullName evidence="7">Menaquinone biosynthesis protein MenD</fullName>
    </alternativeName>
</protein>
<comment type="catalytic activity">
    <reaction evidence="7">
        <text>isochorismate + 2-oxoglutarate + H(+) = 5-enolpyruvoyl-6-hydroxy-2-succinyl-cyclohex-3-ene-1-carboxylate + CO2</text>
        <dbReference type="Rhea" id="RHEA:25593"/>
        <dbReference type="ChEBI" id="CHEBI:15378"/>
        <dbReference type="ChEBI" id="CHEBI:16526"/>
        <dbReference type="ChEBI" id="CHEBI:16810"/>
        <dbReference type="ChEBI" id="CHEBI:29780"/>
        <dbReference type="ChEBI" id="CHEBI:58818"/>
        <dbReference type="EC" id="2.2.1.9"/>
    </reaction>
</comment>
<dbReference type="SUPFAM" id="SSF52467">
    <property type="entry name" value="DHS-like NAD/FAD-binding domain"/>
    <property type="match status" value="1"/>
</dbReference>
<dbReference type="EMBL" id="CAADFZ010000105">
    <property type="protein sequence ID" value="VFK66717.1"/>
    <property type="molecule type" value="Genomic_DNA"/>
</dbReference>
<comment type="subunit">
    <text evidence="7">Homodimer.</text>
</comment>
<evidence type="ECO:0000259" key="8">
    <source>
        <dbReference type="Pfam" id="PF02776"/>
    </source>
</evidence>
<proteinExistence type="inferred from homology"/>
<evidence type="ECO:0000256" key="1">
    <source>
        <dbReference type="ARBA" id="ARBA00022428"/>
    </source>
</evidence>
<comment type="cofactor">
    <cofactor evidence="7">
        <name>Mg(2+)</name>
        <dbReference type="ChEBI" id="CHEBI:18420"/>
    </cofactor>
    <cofactor evidence="7">
        <name>Mn(2+)</name>
        <dbReference type="ChEBI" id="CHEBI:29035"/>
    </cofactor>
</comment>
<keyword evidence="4 7" id="KW-0460">Magnesium</keyword>
<dbReference type="GO" id="GO:0030976">
    <property type="term" value="F:thiamine pyrophosphate binding"/>
    <property type="evidence" value="ECO:0007669"/>
    <property type="project" value="UniProtKB-UniRule"/>
</dbReference>
<dbReference type="InterPro" id="IPR032264">
    <property type="entry name" value="MenD_middle"/>
</dbReference>
<evidence type="ECO:0000256" key="2">
    <source>
        <dbReference type="ARBA" id="ARBA00022679"/>
    </source>
</evidence>
<keyword evidence="5 7" id="KW-0786">Thiamine pyrophosphate</keyword>
<comment type="cofactor">
    <cofactor evidence="7">
        <name>thiamine diphosphate</name>
        <dbReference type="ChEBI" id="CHEBI:58937"/>
    </cofactor>
    <text evidence="7">Binds 1 thiamine pyrophosphate per subunit.</text>
</comment>
<dbReference type="PANTHER" id="PTHR42916:SF1">
    <property type="entry name" value="PROTEIN PHYLLO, CHLOROPLASTIC"/>
    <property type="match status" value="1"/>
</dbReference>
<accession>A0A451AL13</accession>
<comment type="pathway">
    <text evidence="7">Quinol/quinone metabolism; 1,4-dihydroxy-2-naphthoate biosynthesis; 1,4-dihydroxy-2-naphthoate from chorismate: step 2/7.</text>
</comment>
<reference evidence="10" key="1">
    <citation type="submission" date="2019-02" db="EMBL/GenBank/DDBJ databases">
        <authorList>
            <person name="Gruber-Vodicka R. H."/>
            <person name="Seah K. B. B."/>
        </authorList>
    </citation>
    <scope>NUCLEOTIDE SEQUENCE</scope>
    <source>
        <strain evidence="11">BECK_BY19</strain>
        <strain evidence="10">BECK_BY8</strain>
    </source>
</reference>
<dbReference type="CDD" id="cd07037">
    <property type="entry name" value="TPP_PYR_MenD"/>
    <property type="match status" value="1"/>
</dbReference>
<dbReference type="SUPFAM" id="SSF52518">
    <property type="entry name" value="Thiamin diphosphate-binding fold (THDP-binding)"/>
    <property type="match status" value="2"/>
</dbReference>
<comment type="pathway">
    <text evidence="7">Quinol/quinone metabolism; menaquinone biosynthesis.</text>
</comment>
<dbReference type="GO" id="GO:0030145">
    <property type="term" value="F:manganese ion binding"/>
    <property type="evidence" value="ECO:0007669"/>
    <property type="project" value="UniProtKB-UniRule"/>
</dbReference>
<dbReference type="Pfam" id="PF02776">
    <property type="entry name" value="TPP_enzyme_N"/>
    <property type="match status" value="1"/>
</dbReference>
<keyword evidence="6 7" id="KW-0464">Manganese</keyword>